<comment type="caution">
    <text evidence="1">The sequence shown here is derived from an EMBL/GenBank/DDBJ whole genome shotgun (WGS) entry which is preliminary data.</text>
</comment>
<dbReference type="Proteomes" id="UP000277108">
    <property type="component" value="Unassembled WGS sequence"/>
</dbReference>
<dbReference type="RefSeq" id="WP_123808032.1">
    <property type="nucleotide sequence ID" value="NZ_RKRK01000003.1"/>
</dbReference>
<dbReference type="AlphaFoldDB" id="A0A3N5CCR4"/>
<dbReference type="Pfam" id="PF16993">
    <property type="entry name" value="Asp1"/>
    <property type="match status" value="1"/>
</dbReference>
<dbReference type="NCBIfam" id="TIGR03713">
    <property type="entry name" value="acc_sec_asp1"/>
    <property type="match status" value="1"/>
</dbReference>
<keyword evidence="2" id="KW-1185">Reference proteome</keyword>
<reference evidence="1 2" key="1">
    <citation type="submission" date="2018-11" db="EMBL/GenBank/DDBJ databases">
        <title>Genomic Encyclopedia of Type Strains, Phase IV (KMG-IV): sequencing the most valuable type-strain genomes for metagenomic binning, comparative biology and taxonomic classification.</title>
        <authorList>
            <person name="Goeker M."/>
        </authorList>
    </citation>
    <scope>NUCLEOTIDE SEQUENCE [LARGE SCALE GENOMIC DNA]</scope>
    <source>
        <strain evidence="1 2">DSM 29158</strain>
    </source>
</reference>
<evidence type="ECO:0000313" key="2">
    <source>
        <dbReference type="Proteomes" id="UP000277108"/>
    </source>
</evidence>
<dbReference type="EMBL" id="RKRK01000003">
    <property type="protein sequence ID" value="RPF56705.1"/>
    <property type="molecule type" value="Genomic_DNA"/>
</dbReference>
<dbReference type="InterPro" id="IPR022372">
    <property type="entry name" value="Accessory_SS_Asp1"/>
</dbReference>
<accession>A0A3N5CCR4</accession>
<sequence length="505" mass="60527">MKYFVPAWYIDKKWWRSHARPYYDNVYSKSEFDDMVSLMGMYFRNNSKFKMLILNHFPDLRTFLHRNQLFECSYWSVFDEIQLIQAKEPNPININDLNWPENTTFIYTPYVVRCIISSSEFETIHFSPIGYIVWIDRYLDNQRVYRSVYDDRGFVSQRQYYGEDEYIEYLTETGEVILTEKIESNDVYVAQKFIHRFDYSHYSSMVEVIKEYLSKYVNKEYKMIVASDINHNDILNSLMMSCNLTYSIFDQRNSHNLLETIPTMEHANHWVVDLKKNESKLKSKHRDLMRITPFNTQSIISLSNQLYTTHIGLNIDDLEQNRLLFIIDLLFEFIREHDDMKVQLMTRNSKSNFNYLNDKINKINQYFIELEDDNELLTNEMREKKKAIEVISLPFEVDVIQCIKKLRLMIDLKDEPDLFLQICAISAGIPQINNSETDYVVQRMNGLIVEHDEQLTDALKYYLTVLKHWNVSRAFTFELVKHFSSERIIEKLDSFIEGAYYEENL</sequence>
<gene>
    <name evidence="1" type="ORF">EDD62_1361</name>
</gene>
<dbReference type="GO" id="GO:0015031">
    <property type="term" value="P:protein transport"/>
    <property type="evidence" value="ECO:0007669"/>
    <property type="project" value="InterPro"/>
</dbReference>
<name>A0A3N5CCR4_9BACL</name>
<organism evidence="1 2">
    <name type="scientific">Abyssicoccus albus</name>
    <dbReference type="NCBI Taxonomy" id="1817405"/>
    <lineage>
        <taxon>Bacteria</taxon>
        <taxon>Bacillati</taxon>
        <taxon>Bacillota</taxon>
        <taxon>Bacilli</taxon>
        <taxon>Bacillales</taxon>
        <taxon>Abyssicoccaceae</taxon>
    </lineage>
</organism>
<dbReference type="OrthoDB" id="9767875at2"/>
<proteinExistence type="predicted"/>
<protein>
    <submittedName>
        <fullName evidence="1">Accessory secretory protein Asp1</fullName>
    </submittedName>
</protein>
<evidence type="ECO:0000313" key="1">
    <source>
        <dbReference type="EMBL" id="RPF56705.1"/>
    </source>
</evidence>